<dbReference type="InterPro" id="IPR007037">
    <property type="entry name" value="SIP_rossman_dom"/>
</dbReference>
<feature type="domain" description="FAD-binding FR-type" evidence="1">
    <location>
        <begin position="16"/>
        <end position="143"/>
    </location>
</feature>
<dbReference type="Pfam" id="PF08021">
    <property type="entry name" value="FAD_binding_9"/>
    <property type="match status" value="1"/>
</dbReference>
<dbReference type="PANTHER" id="PTHR30157:SF0">
    <property type="entry name" value="NADPH-DEPENDENT FERRIC-CHELATE REDUCTASE"/>
    <property type="match status" value="1"/>
</dbReference>
<dbReference type="PANTHER" id="PTHR30157">
    <property type="entry name" value="FERRIC REDUCTASE, NADPH-DEPENDENT"/>
    <property type="match status" value="1"/>
</dbReference>
<accession>A0A5Q6S4D6</accession>
<evidence type="ECO:0000313" key="2">
    <source>
        <dbReference type="EMBL" id="KAA1425238.1"/>
    </source>
</evidence>
<gene>
    <name evidence="2" type="ORF">FE697_005050</name>
</gene>
<dbReference type="Pfam" id="PF04954">
    <property type="entry name" value="SIP"/>
    <property type="match status" value="1"/>
</dbReference>
<name>A0A5Q6S4D6_9ACTN</name>
<organism evidence="2 3">
    <name type="scientific">Mumia zhuanghuii</name>
    <dbReference type="NCBI Taxonomy" id="2585211"/>
    <lineage>
        <taxon>Bacteria</taxon>
        <taxon>Bacillati</taxon>
        <taxon>Actinomycetota</taxon>
        <taxon>Actinomycetes</taxon>
        <taxon>Propionibacteriales</taxon>
        <taxon>Nocardioidaceae</taxon>
        <taxon>Mumia</taxon>
    </lineage>
</organism>
<dbReference type="RefSeq" id="WP_149768413.1">
    <property type="nucleotide sequence ID" value="NZ_VDFQ02000001.1"/>
</dbReference>
<dbReference type="InterPro" id="IPR039261">
    <property type="entry name" value="FNR_nucleotide-bd"/>
</dbReference>
<dbReference type="AlphaFoldDB" id="A0A5Q6S4D6"/>
<dbReference type="GO" id="GO:0016491">
    <property type="term" value="F:oxidoreductase activity"/>
    <property type="evidence" value="ECO:0007669"/>
    <property type="project" value="InterPro"/>
</dbReference>
<evidence type="ECO:0000259" key="1">
    <source>
        <dbReference type="PROSITE" id="PS51384"/>
    </source>
</evidence>
<dbReference type="InterPro" id="IPR039374">
    <property type="entry name" value="SIP_fam"/>
</dbReference>
<reference evidence="2 3" key="1">
    <citation type="submission" date="2019-09" db="EMBL/GenBank/DDBJ databases">
        <title>Mumia zhuanghuii sp. nov. isolated from the intestinal contents of plateau pika (Ochotona curzoniae) in the Qinghai-Tibet plateau of China.</title>
        <authorList>
            <person name="Tian Z."/>
        </authorList>
    </citation>
    <scope>NUCLEOTIDE SEQUENCE [LARGE SCALE GENOMIC DNA]</scope>
    <source>
        <strain evidence="3">350</strain>
    </source>
</reference>
<proteinExistence type="predicted"/>
<comment type="caution">
    <text evidence="2">The sequence shown here is derived from an EMBL/GenBank/DDBJ whole genome shotgun (WGS) entry which is preliminary data.</text>
</comment>
<dbReference type="InterPro" id="IPR013113">
    <property type="entry name" value="SIP_FAD-bd"/>
</dbReference>
<dbReference type="FunFam" id="2.40.30.10:FF:000131">
    <property type="entry name" value="NADPH-dependent ferric siderophore reductase"/>
    <property type="match status" value="1"/>
</dbReference>
<dbReference type="EMBL" id="VDFQ02000001">
    <property type="protein sequence ID" value="KAA1425238.1"/>
    <property type="molecule type" value="Genomic_DNA"/>
</dbReference>
<protein>
    <submittedName>
        <fullName evidence="2">Siderophore-interacting protein</fullName>
    </submittedName>
</protein>
<dbReference type="PROSITE" id="PS51384">
    <property type="entry name" value="FAD_FR"/>
    <property type="match status" value="1"/>
</dbReference>
<dbReference type="OrthoDB" id="3291337at2"/>
<dbReference type="SUPFAM" id="SSF63380">
    <property type="entry name" value="Riboflavin synthase domain-like"/>
    <property type="match status" value="1"/>
</dbReference>
<evidence type="ECO:0000313" key="3">
    <source>
        <dbReference type="Proteomes" id="UP000307768"/>
    </source>
</evidence>
<dbReference type="Proteomes" id="UP000307768">
    <property type="component" value="Unassembled WGS sequence"/>
</dbReference>
<dbReference type="Gene3D" id="3.40.50.80">
    <property type="entry name" value="Nucleotide-binding domain of ferredoxin-NADP reductase (FNR) module"/>
    <property type="match status" value="1"/>
</dbReference>
<dbReference type="Gene3D" id="2.40.30.10">
    <property type="entry name" value="Translation factors"/>
    <property type="match status" value="1"/>
</dbReference>
<dbReference type="CDD" id="cd06193">
    <property type="entry name" value="siderophore_interacting"/>
    <property type="match status" value="1"/>
</dbReference>
<dbReference type="InterPro" id="IPR017938">
    <property type="entry name" value="Riboflavin_synthase-like_b-brl"/>
</dbReference>
<dbReference type="InterPro" id="IPR017927">
    <property type="entry name" value="FAD-bd_FR_type"/>
</dbReference>
<sequence>MSTTTQPPTSTAKARRSPIKFEVVSSERLTRHMQRVVLSSHQFDEFARKFGGFTDSYVKLVFLADGFDYPDPLDLDFVREEFPSEAQPVVRTYTLRAIDLVHSRITLDFVVHGDTGVAGPWAKRAKVGDVIHLNGPGGAYAPDPAAPWHLLAGDEAALPAVLAALEGMPAGARVHAFVEVDGPEDEQPVVSEADVTMTWLHRDGAPAGSTTLIADAVRGLDWLPGEPQVFVHGESGLLKQLRAYFLTERGIPRDRLSLSGYWRRGETEEGFRAWKSAQTPA</sequence>